<keyword evidence="6" id="KW-1185">Reference proteome</keyword>
<dbReference type="Proteomes" id="UP001597233">
    <property type="component" value="Unassembled WGS sequence"/>
</dbReference>
<dbReference type="SUPFAM" id="SSF54211">
    <property type="entry name" value="Ribosomal protein S5 domain 2-like"/>
    <property type="match status" value="1"/>
</dbReference>
<dbReference type="EMBL" id="JBHUEH010000014">
    <property type="protein sequence ID" value="MFD1886086.1"/>
    <property type="molecule type" value="Genomic_DNA"/>
</dbReference>
<proteinExistence type="inferred from homology"/>
<sequence length="609" mass="69161">MTNKDTYRFQVNLSGMINILSNHLYSNPRVFLREVMQNGVDAVTARTQIEPEHTGHIHIELTGDITNRTLIIEDNGIGLTEEDIHEFLAQIGQSSKRGEAAFTGETSFIGRFGIGLLSCFMVSDEIVMVTRSAKGGPTLEWRGQPDGTYSIRKLDTELLPGTKVYLRCKPGSEMYFDPEYLAEGLYYYGALLPYPITLQHGEQSHVINDQRPVWLHEPELARSHRDEVLDFGERLMGERFKDFIPLRTSSGRTGGIAFVLPHSVNLNAKRSHQVYLKSMLVSDKAENILPDWAFFVKCLIWTDELQPTASREHFYEDEKLQHVREELGDSIRSELMRMADYDSDRLQHIIQLHVLSMKALATEDEQFYRIIHRWLPFETTFGRRTLGEMLKEHHTIHFTLTLDEYRQITHVAAAQAMLVVNGGYIYDAELMAALPLVNEQVSTNRLQPEDVSLSFIDLTPDERRAYYELTRTADTALQRFRCQIQLKRFKPSELPALFTLSKESSELRSLEAAKEVSTDTLSSILGSLGSAMEQSAYSTLYLNLDNPVVSKIFMPGNEAMMVVAVEMLYVNALMMGHYPMNRQELATLNQGILRFIELGLSAGGNGGTQ</sequence>
<reference evidence="6" key="1">
    <citation type="journal article" date="2019" name="Int. J. Syst. Evol. Microbiol.">
        <title>The Global Catalogue of Microorganisms (GCM) 10K type strain sequencing project: providing services to taxonomists for standard genome sequencing and annotation.</title>
        <authorList>
            <consortium name="The Broad Institute Genomics Platform"/>
            <consortium name="The Broad Institute Genome Sequencing Center for Infectious Disease"/>
            <person name="Wu L."/>
            <person name="Ma J."/>
        </authorList>
    </citation>
    <scope>NUCLEOTIDE SEQUENCE [LARGE SCALE GENOMIC DNA]</scope>
    <source>
        <strain evidence="6">CCUG 54950</strain>
    </source>
</reference>
<evidence type="ECO:0000313" key="5">
    <source>
        <dbReference type="EMBL" id="MFD1886086.1"/>
    </source>
</evidence>
<dbReference type="Pfam" id="PF00183">
    <property type="entry name" value="HSP90"/>
    <property type="match status" value="1"/>
</dbReference>
<evidence type="ECO:0000313" key="6">
    <source>
        <dbReference type="Proteomes" id="UP001597233"/>
    </source>
</evidence>
<dbReference type="Pfam" id="PF13589">
    <property type="entry name" value="HATPase_c_3"/>
    <property type="match status" value="1"/>
</dbReference>
<keyword evidence="3" id="KW-0067">ATP-binding</keyword>
<keyword evidence="4" id="KW-0143">Chaperone</keyword>
<organism evidence="5 6">
    <name type="scientific">Paenibacillus wenxiniae</name>
    <dbReference type="NCBI Taxonomy" id="1636843"/>
    <lineage>
        <taxon>Bacteria</taxon>
        <taxon>Bacillati</taxon>
        <taxon>Bacillota</taxon>
        <taxon>Bacilli</taxon>
        <taxon>Bacillales</taxon>
        <taxon>Paenibacillaceae</taxon>
        <taxon>Paenibacillus</taxon>
    </lineage>
</organism>
<dbReference type="RefSeq" id="WP_347327147.1">
    <property type="nucleotide sequence ID" value="NZ_JBCGUH010000021.1"/>
</dbReference>
<dbReference type="PIRSF" id="PIRSF002583">
    <property type="entry name" value="Hsp90"/>
    <property type="match status" value="1"/>
</dbReference>
<name>A0ABW4RIG0_9BACL</name>
<evidence type="ECO:0000256" key="2">
    <source>
        <dbReference type="ARBA" id="ARBA00022741"/>
    </source>
</evidence>
<protein>
    <submittedName>
        <fullName evidence="5">HSP90 family protein</fullName>
    </submittedName>
</protein>
<dbReference type="Gene3D" id="3.30.230.80">
    <property type="match status" value="1"/>
</dbReference>
<keyword evidence="2" id="KW-0547">Nucleotide-binding</keyword>
<dbReference type="SUPFAM" id="SSF55874">
    <property type="entry name" value="ATPase domain of HSP90 chaperone/DNA topoisomerase II/histidine kinase"/>
    <property type="match status" value="1"/>
</dbReference>
<dbReference type="Gene3D" id="3.30.565.10">
    <property type="entry name" value="Histidine kinase-like ATPase, C-terminal domain"/>
    <property type="match status" value="1"/>
</dbReference>
<dbReference type="InterPro" id="IPR020568">
    <property type="entry name" value="Ribosomal_Su5_D2-typ_SF"/>
</dbReference>
<accession>A0ABW4RIG0</accession>
<dbReference type="NCBIfam" id="NF010683">
    <property type="entry name" value="PRK14083.1"/>
    <property type="match status" value="1"/>
</dbReference>
<dbReference type="InterPro" id="IPR020575">
    <property type="entry name" value="Hsp90_N"/>
</dbReference>
<evidence type="ECO:0000256" key="1">
    <source>
        <dbReference type="ARBA" id="ARBA00008239"/>
    </source>
</evidence>
<comment type="similarity">
    <text evidence="1">Belongs to the heat shock protein 90 family.</text>
</comment>
<dbReference type="PRINTS" id="PR00775">
    <property type="entry name" value="HEATSHOCK90"/>
</dbReference>
<dbReference type="InterPro" id="IPR001404">
    <property type="entry name" value="Hsp90_fam"/>
</dbReference>
<dbReference type="InterPro" id="IPR036890">
    <property type="entry name" value="HATPase_C_sf"/>
</dbReference>
<gene>
    <name evidence="5" type="ORF">ACFSC9_11175</name>
</gene>
<evidence type="ECO:0000256" key="4">
    <source>
        <dbReference type="ARBA" id="ARBA00023186"/>
    </source>
</evidence>
<dbReference type="PANTHER" id="PTHR11528">
    <property type="entry name" value="HEAT SHOCK PROTEIN 90 FAMILY MEMBER"/>
    <property type="match status" value="1"/>
</dbReference>
<evidence type="ECO:0000256" key="3">
    <source>
        <dbReference type="ARBA" id="ARBA00022840"/>
    </source>
</evidence>
<comment type="caution">
    <text evidence="5">The sequence shown here is derived from an EMBL/GenBank/DDBJ whole genome shotgun (WGS) entry which is preliminary data.</text>
</comment>